<reference evidence="1 2" key="1">
    <citation type="submission" date="2023-05" db="EMBL/GenBank/DDBJ databases">
        <title>Streptomyces fuscus sp. nov., a brown-black pigment producing actinomyces isolated from dry sand of Sea duck farm.</title>
        <authorList>
            <person name="Xie J."/>
            <person name="Shen N."/>
        </authorList>
    </citation>
    <scope>NUCLEOTIDE SEQUENCE [LARGE SCALE GENOMIC DNA]</scope>
    <source>
        <strain evidence="1 2">GXMU-J15</strain>
    </source>
</reference>
<feature type="non-terminal residue" evidence="1">
    <location>
        <position position="77"/>
    </location>
</feature>
<name>A0ABT7JDB5_9ACTN</name>
<accession>A0ABT7JDB5</accession>
<dbReference type="Proteomes" id="UP001241926">
    <property type="component" value="Unassembled WGS sequence"/>
</dbReference>
<protein>
    <submittedName>
        <fullName evidence="1">Uncharacterized protein</fullName>
    </submittedName>
</protein>
<evidence type="ECO:0000313" key="2">
    <source>
        <dbReference type="Proteomes" id="UP001241926"/>
    </source>
</evidence>
<proteinExistence type="predicted"/>
<evidence type="ECO:0000313" key="1">
    <source>
        <dbReference type="EMBL" id="MDL2082332.1"/>
    </source>
</evidence>
<comment type="caution">
    <text evidence="1">The sequence shown here is derived from an EMBL/GenBank/DDBJ whole genome shotgun (WGS) entry which is preliminary data.</text>
</comment>
<dbReference type="EMBL" id="JASJUS010000192">
    <property type="protein sequence ID" value="MDL2082332.1"/>
    <property type="molecule type" value="Genomic_DNA"/>
</dbReference>
<gene>
    <name evidence="1" type="ORF">QNN03_38640</name>
</gene>
<organism evidence="1 2">
    <name type="scientific">Streptomyces fuscus</name>
    <dbReference type="NCBI Taxonomy" id="3048495"/>
    <lineage>
        <taxon>Bacteria</taxon>
        <taxon>Bacillati</taxon>
        <taxon>Actinomycetota</taxon>
        <taxon>Actinomycetes</taxon>
        <taxon>Kitasatosporales</taxon>
        <taxon>Streptomycetaceae</taxon>
        <taxon>Streptomyces</taxon>
    </lineage>
</organism>
<keyword evidence="2" id="KW-1185">Reference proteome</keyword>
<sequence>MTRTIEESLITAGATISAVAKVPAANLLSNSTNAVFNSSLASTTSTIDLRISSTLLTVAPTNRAAAVSYGNSSTASS</sequence>